<name>A0A0W7X3C9_9ACTN</name>
<comment type="caution">
    <text evidence="2">The sequence shown here is derived from an EMBL/GenBank/DDBJ whole genome shotgun (WGS) entry which is preliminary data.</text>
</comment>
<dbReference type="Proteomes" id="UP000054804">
    <property type="component" value="Unassembled WGS sequence"/>
</dbReference>
<evidence type="ECO:0000256" key="1">
    <source>
        <dbReference type="SAM" id="Phobius"/>
    </source>
</evidence>
<accession>A0A0W7X3C9</accession>
<keyword evidence="1" id="KW-0472">Membrane</keyword>
<dbReference type="EMBL" id="LOCL01000034">
    <property type="protein sequence ID" value="KUF17398.1"/>
    <property type="molecule type" value="Genomic_DNA"/>
</dbReference>
<feature type="transmembrane region" description="Helical" evidence="1">
    <location>
        <begin position="81"/>
        <end position="102"/>
    </location>
</feature>
<keyword evidence="1" id="KW-0812">Transmembrane</keyword>
<gene>
    <name evidence="2" type="ORF">AT728_16485</name>
</gene>
<evidence type="ECO:0000313" key="3">
    <source>
        <dbReference type="Proteomes" id="UP000054804"/>
    </source>
</evidence>
<evidence type="ECO:0000313" key="2">
    <source>
        <dbReference type="EMBL" id="KUF17398.1"/>
    </source>
</evidence>
<protein>
    <submittedName>
        <fullName evidence="2">Uncharacterized protein</fullName>
    </submittedName>
</protein>
<sequence>MNHPVRTGPETVYTITQAPQGPAPVASYVPARPVPVEAPLPGVELVTLPGGAQQWAYVRHEIAPVPVRVGSQPIPAWAKTAALLMWSAAGSAALAAYGLSLAGPWLEALAYALMAFAVAVTVVAFVVRGLFSGLRRRGGGGSTTAEATATATGRTVLGGKVTATATAIAQSK</sequence>
<feature type="transmembrane region" description="Helical" evidence="1">
    <location>
        <begin position="108"/>
        <end position="127"/>
    </location>
</feature>
<dbReference type="AlphaFoldDB" id="A0A0W7X3C9"/>
<dbReference type="OrthoDB" id="4246525at2"/>
<dbReference type="RefSeq" id="WP_058848661.1">
    <property type="nucleotide sequence ID" value="NZ_LOCL01000034.1"/>
</dbReference>
<dbReference type="STRING" id="1765722.AT728_16485"/>
<keyword evidence="1" id="KW-1133">Transmembrane helix</keyword>
<keyword evidence="3" id="KW-1185">Reference proteome</keyword>
<organism evidence="2 3">
    <name type="scientific">Streptomyces silvensis</name>
    <dbReference type="NCBI Taxonomy" id="1765722"/>
    <lineage>
        <taxon>Bacteria</taxon>
        <taxon>Bacillati</taxon>
        <taxon>Actinomycetota</taxon>
        <taxon>Actinomycetes</taxon>
        <taxon>Kitasatosporales</taxon>
        <taxon>Streptomycetaceae</taxon>
        <taxon>Streptomyces</taxon>
    </lineage>
</organism>
<proteinExistence type="predicted"/>
<reference evidence="2 3" key="1">
    <citation type="submission" date="2015-12" db="EMBL/GenBank/DDBJ databases">
        <title>Draft genome sequence of Streptomyces silvensis ATCC 53525, a producer of novel hormone antagonists.</title>
        <authorList>
            <person name="Johnston C.W."/>
            <person name="Li Y."/>
            <person name="Magarvey N.A."/>
        </authorList>
    </citation>
    <scope>NUCLEOTIDE SEQUENCE [LARGE SCALE GENOMIC DNA]</scope>
    <source>
        <strain evidence="2 3">ATCC 53525</strain>
    </source>
</reference>